<dbReference type="EMBL" id="JACBYR010000001">
    <property type="protein sequence ID" value="NYE82118.1"/>
    <property type="molecule type" value="Genomic_DNA"/>
</dbReference>
<dbReference type="InterPro" id="IPR005064">
    <property type="entry name" value="BUG"/>
</dbReference>
<dbReference type="SUPFAM" id="SSF53850">
    <property type="entry name" value="Periplasmic binding protein-like II"/>
    <property type="match status" value="1"/>
</dbReference>
<sequence length="328" mass="34627">MVCSILRKLSASLFACALMTPVLMTPVTAAAETYPSRPIELVVPYAPGGASDIIVRAMAPFLQKEMGQSIVVINRAGANTAIAATQLARSPADGYTLMLGDVALLLNAAVRTASPGYDTEKDFTPVSQIGSAPLVLFVPFAGSRTVDEFLARGKDRGVNIANAGPGSLGHLAAELLQLKTATSIVSVPYRGSGLAINETMAGQVDATFTSTASGMPLVKSERLRALAIASATPSKEFPEIPTFDQLGIKGVYALNWWGIIGPAGLDKAVVDRINLALKNVMALPEMRERFAALGITPSLKPTTEFAAVMKNDLTQWRTVVQQAKIKVD</sequence>
<comment type="similarity">
    <text evidence="1">Belongs to the UPF0065 (bug) family.</text>
</comment>
<organism evidence="3 4">
    <name type="scientific">Pigmentiphaga litoralis</name>
    <dbReference type="NCBI Taxonomy" id="516702"/>
    <lineage>
        <taxon>Bacteria</taxon>
        <taxon>Pseudomonadati</taxon>
        <taxon>Pseudomonadota</taxon>
        <taxon>Betaproteobacteria</taxon>
        <taxon>Burkholderiales</taxon>
        <taxon>Alcaligenaceae</taxon>
        <taxon>Pigmentiphaga</taxon>
    </lineage>
</organism>
<keyword evidence="4" id="KW-1185">Reference proteome</keyword>
<dbReference type="AlphaFoldDB" id="A0A7Y9ITB5"/>
<protein>
    <submittedName>
        <fullName evidence="3">Tripartite-type tricarboxylate transporter receptor subunit TctC</fullName>
    </submittedName>
</protein>
<accession>A0A7Y9ITB5</accession>
<gene>
    <name evidence="3" type="ORF">FHW18_001389</name>
</gene>
<evidence type="ECO:0000313" key="3">
    <source>
        <dbReference type="EMBL" id="NYE82118.1"/>
    </source>
</evidence>
<dbReference type="CDD" id="cd07012">
    <property type="entry name" value="PBP2_Bug_TTT"/>
    <property type="match status" value="1"/>
</dbReference>
<feature type="signal peptide" evidence="2">
    <location>
        <begin position="1"/>
        <end position="24"/>
    </location>
</feature>
<evidence type="ECO:0000256" key="2">
    <source>
        <dbReference type="SAM" id="SignalP"/>
    </source>
</evidence>
<keyword evidence="3" id="KW-0675">Receptor</keyword>
<keyword evidence="2" id="KW-0732">Signal</keyword>
<comment type="caution">
    <text evidence="3">The sequence shown here is derived from an EMBL/GenBank/DDBJ whole genome shotgun (WGS) entry which is preliminary data.</text>
</comment>
<dbReference type="Gene3D" id="3.40.190.150">
    <property type="entry name" value="Bordetella uptake gene, domain 1"/>
    <property type="match status" value="1"/>
</dbReference>
<dbReference type="PANTHER" id="PTHR42928">
    <property type="entry name" value="TRICARBOXYLATE-BINDING PROTEIN"/>
    <property type="match status" value="1"/>
</dbReference>
<name>A0A7Y9ITB5_9BURK</name>
<dbReference type="InterPro" id="IPR042100">
    <property type="entry name" value="Bug_dom1"/>
</dbReference>
<proteinExistence type="inferred from homology"/>
<dbReference type="Gene3D" id="3.40.190.10">
    <property type="entry name" value="Periplasmic binding protein-like II"/>
    <property type="match status" value="1"/>
</dbReference>
<evidence type="ECO:0000313" key="4">
    <source>
        <dbReference type="Proteomes" id="UP000542125"/>
    </source>
</evidence>
<dbReference type="Pfam" id="PF03401">
    <property type="entry name" value="TctC"/>
    <property type="match status" value="1"/>
</dbReference>
<dbReference type="Proteomes" id="UP000542125">
    <property type="component" value="Unassembled WGS sequence"/>
</dbReference>
<reference evidence="3 4" key="1">
    <citation type="submission" date="2020-07" db="EMBL/GenBank/DDBJ databases">
        <title>Genomic Encyclopedia of Type Strains, Phase IV (KMG-V): Genome sequencing to study the core and pangenomes of soil and plant-associated prokaryotes.</title>
        <authorList>
            <person name="Whitman W."/>
        </authorList>
    </citation>
    <scope>NUCLEOTIDE SEQUENCE [LARGE SCALE GENOMIC DNA]</scope>
    <source>
        <strain evidence="3 4">SAS40</strain>
    </source>
</reference>
<feature type="chain" id="PRO_5030696390" evidence="2">
    <location>
        <begin position="25"/>
        <end position="328"/>
    </location>
</feature>
<dbReference type="PANTHER" id="PTHR42928:SF5">
    <property type="entry name" value="BLR1237 PROTEIN"/>
    <property type="match status" value="1"/>
</dbReference>
<evidence type="ECO:0000256" key="1">
    <source>
        <dbReference type="ARBA" id="ARBA00006987"/>
    </source>
</evidence>
<dbReference type="RefSeq" id="WP_179584675.1">
    <property type="nucleotide sequence ID" value="NZ_JACBYR010000001.1"/>
</dbReference>
<dbReference type="PIRSF" id="PIRSF017082">
    <property type="entry name" value="YflP"/>
    <property type="match status" value="1"/>
</dbReference>